<feature type="transmembrane region" description="Helical" evidence="6">
    <location>
        <begin position="189"/>
        <end position="211"/>
    </location>
</feature>
<evidence type="ECO:0000256" key="6">
    <source>
        <dbReference type="SAM" id="Phobius"/>
    </source>
</evidence>
<dbReference type="PANTHER" id="PTHR22950">
    <property type="entry name" value="AMINO ACID TRANSPORTER"/>
    <property type="match status" value="1"/>
</dbReference>
<keyword evidence="3 6" id="KW-0812">Transmembrane</keyword>
<dbReference type="GO" id="GO:0015179">
    <property type="term" value="F:L-amino acid transmembrane transporter activity"/>
    <property type="evidence" value="ECO:0007669"/>
    <property type="project" value="TreeGrafter"/>
</dbReference>
<evidence type="ECO:0000256" key="5">
    <source>
        <dbReference type="ARBA" id="ARBA00023136"/>
    </source>
</evidence>
<evidence type="ECO:0000259" key="7">
    <source>
        <dbReference type="Pfam" id="PF01490"/>
    </source>
</evidence>
<feature type="transmembrane region" description="Helical" evidence="6">
    <location>
        <begin position="356"/>
        <end position="378"/>
    </location>
</feature>
<dbReference type="Proteomes" id="UP000799537">
    <property type="component" value="Unassembled WGS sequence"/>
</dbReference>
<dbReference type="GO" id="GO:0016020">
    <property type="term" value="C:membrane"/>
    <property type="evidence" value="ECO:0007669"/>
    <property type="project" value="UniProtKB-SubCell"/>
</dbReference>
<dbReference type="InterPro" id="IPR013057">
    <property type="entry name" value="AA_transpt_TM"/>
</dbReference>
<feature type="transmembrane region" description="Helical" evidence="6">
    <location>
        <begin position="419"/>
        <end position="445"/>
    </location>
</feature>
<name>A0A6A6CDJ1_ZASCE</name>
<evidence type="ECO:0000256" key="1">
    <source>
        <dbReference type="ARBA" id="ARBA00004141"/>
    </source>
</evidence>
<organism evidence="8 9">
    <name type="scientific">Zasmidium cellare ATCC 36951</name>
    <dbReference type="NCBI Taxonomy" id="1080233"/>
    <lineage>
        <taxon>Eukaryota</taxon>
        <taxon>Fungi</taxon>
        <taxon>Dikarya</taxon>
        <taxon>Ascomycota</taxon>
        <taxon>Pezizomycotina</taxon>
        <taxon>Dothideomycetes</taxon>
        <taxon>Dothideomycetidae</taxon>
        <taxon>Mycosphaerellales</taxon>
        <taxon>Mycosphaerellaceae</taxon>
        <taxon>Zasmidium</taxon>
    </lineage>
</organism>
<feature type="transmembrane region" description="Helical" evidence="6">
    <location>
        <begin position="135"/>
        <end position="154"/>
    </location>
</feature>
<feature type="transmembrane region" description="Helical" evidence="6">
    <location>
        <begin position="272"/>
        <end position="294"/>
    </location>
</feature>
<proteinExistence type="inferred from homology"/>
<reference evidence="8" key="1">
    <citation type="journal article" date="2020" name="Stud. Mycol.">
        <title>101 Dothideomycetes genomes: a test case for predicting lifestyles and emergence of pathogens.</title>
        <authorList>
            <person name="Haridas S."/>
            <person name="Albert R."/>
            <person name="Binder M."/>
            <person name="Bloem J."/>
            <person name="Labutti K."/>
            <person name="Salamov A."/>
            <person name="Andreopoulos B."/>
            <person name="Baker S."/>
            <person name="Barry K."/>
            <person name="Bills G."/>
            <person name="Bluhm B."/>
            <person name="Cannon C."/>
            <person name="Castanera R."/>
            <person name="Culley D."/>
            <person name="Daum C."/>
            <person name="Ezra D."/>
            <person name="Gonzalez J."/>
            <person name="Henrissat B."/>
            <person name="Kuo A."/>
            <person name="Liang C."/>
            <person name="Lipzen A."/>
            <person name="Lutzoni F."/>
            <person name="Magnuson J."/>
            <person name="Mondo S."/>
            <person name="Nolan M."/>
            <person name="Ohm R."/>
            <person name="Pangilinan J."/>
            <person name="Park H.-J."/>
            <person name="Ramirez L."/>
            <person name="Alfaro M."/>
            <person name="Sun H."/>
            <person name="Tritt A."/>
            <person name="Yoshinaga Y."/>
            <person name="Zwiers L.-H."/>
            <person name="Turgeon B."/>
            <person name="Goodwin S."/>
            <person name="Spatafora J."/>
            <person name="Crous P."/>
            <person name="Grigoriev I."/>
        </authorList>
    </citation>
    <scope>NUCLEOTIDE SEQUENCE</scope>
    <source>
        <strain evidence="8">ATCC 36951</strain>
    </source>
</reference>
<keyword evidence="4 6" id="KW-1133">Transmembrane helix</keyword>
<feature type="transmembrane region" description="Helical" evidence="6">
    <location>
        <begin position="166"/>
        <end position="184"/>
    </location>
</feature>
<protein>
    <recommendedName>
        <fullName evidence="7">Amino acid transporter transmembrane domain-containing protein</fullName>
    </recommendedName>
</protein>
<dbReference type="GeneID" id="54570853"/>
<dbReference type="AlphaFoldDB" id="A0A6A6CDJ1"/>
<dbReference type="OrthoDB" id="3162524at2759"/>
<evidence type="ECO:0000313" key="9">
    <source>
        <dbReference type="Proteomes" id="UP000799537"/>
    </source>
</evidence>
<feature type="transmembrane region" description="Helical" evidence="6">
    <location>
        <begin position="314"/>
        <end position="335"/>
    </location>
</feature>
<evidence type="ECO:0000256" key="3">
    <source>
        <dbReference type="ARBA" id="ARBA00022692"/>
    </source>
</evidence>
<dbReference type="PANTHER" id="PTHR22950:SF683">
    <property type="entry name" value="AMINO ACID TRANSPORTER (EUROFUNG)"/>
    <property type="match status" value="1"/>
</dbReference>
<dbReference type="Gene3D" id="1.20.1740.10">
    <property type="entry name" value="Amino acid/polyamine transporter I"/>
    <property type="match status" value="1"/>
</dbReference>
<keyword evidence="9" id="KW-1185">Reference proteome</keyword>
<keyword evidence="5 6" id="KW-0472">Membrane</keyword>
<evidence type="ECO:0000256" key="2">
    <source>
        <dbReference type="ARBA" id="ARBA00008066"/>
    </source>
</evidence>
<comment type="similarity">
    <text evidence="2">Belongs to the amino acid/polyamine transporter 2 family.</text>
</comment>
<feature type="domain" description="Amino acid transporter transmembrane" evidence="7">
    <location>
        <begin position="52"/>
        <end position="448"/>
    </location>
</feature>
<accession>A0A6A6CDJ1</accession>
<dbReference type="RefSeq" id="XP_033665169.1">
    <property type="nucleotide sequence ID" value="XM_033817581.1"/>
</dbReference>
<comment type="subcellular location">
    <subcellularLocation>
        <location evidence="1">Membrane</location>
        <topology evidence="1">Multi-pass membrane protein</topology>
    </subcellularLocation>
</comment>
<dbReference type="Pfam" id="PF01490">
    <property type="entry name" value="Aa_trans"/>
    <property type="match status" value="1"/>
</dbReference>
<gene>
    <name evidence="8" type="ORF">M409DRAFT_67845</name>
</gene>
<feature type="transmembrane region" description="Helical" evidence="6">
    <location>
        <begin position="78"/>
        <end position="97"/>
    </location>
</feature>
<evidence type="ECO:0000256" key="4">
    <source>
        <dbReference type="ARBA" id="ARBA00022989"/>
    </source>
</evidence>
<dbReference type="EMBL" id="ML993604">
    <property type="protein sequence ID" value="KAF2164280.1"/>
    <property type="molecule type" value="Genomic_DNA"/>
</dbReference>
<feature type="transmembrane region" description="Helical" evidence="6">
    <location>
        <begin position="239"/>
        <end position="260"/>
    </location>
</feature>
<dbReference type="PIRSF" id="PIRSF006060">
    <property type="entry name" value="AA_transporter"/>
    <property type="match status" value="1"/>
</dbReference>
<sequence>MTDRSANDSIQRVISAKDDDGLEAIVTNDEGVVIDPVFGKIPEDGPRYRDMGWLGASILMMKTQIGIGGLSVPQSFNTLGLIPGIIALTGFAIITTWSNWMIGKFKRNNPGVYGIEDVGKLLFGRLGRELFQGAYLLYYIFVGGSAFISVATGLDALSDHGVCNAVFIGVAAACGFFLASIETLSKISWIAWCGIFSILVSIFTLTVSVGVQNRPAAAPQFGPWSSDWKLVGNPKFAEAMSAIAAIIFSFSGTAAFFPIAAEMKDERNYFKAMYLCQAVVYVVYLVIGIVVYYFCGSYVTSPALGSAGPVLKKICYGIALPGLLVTTTIVCHLPAKSLFVRSLRGSQHLTTRTRTHWMVWFSCVFSVIIIGYVIASAIPAFNGLVSLIGAVLGTPICITAYGAMWFYDNWQFRRRADRGTWWIVGAGWAAFVTIVGFYCMVAGTYGAVKDVEDLYASSNFKSCNETRNGL</sequence>
<feature type="transmembrane region" description="Helical" evidence="6">
    <location>
        <begin position="384"/>
        <end position="407"/>
    </location>
</feature>
<evidence type="ECO:0000313" key="8">
    <source>
        <dbReference type="EMBL" id="KAF2164280.1"/>
    </source>
</evidence>